<dbReference type="Proteomes" id="UP000746535">
    <property type="component" value="Unassembled WGS sequence"/>
</dbReference>
<dbReference type="PRINTS" id="PR01397">
    <property type="entry name" value="DHBDHDRGNASE"/>
</dbReference>
<dbReference type="PANTHER" id="PTHR43431">
    <property type="entry name" value="OXIDOREDUCTASE, SHORT CHAIN DEHYDROGENASE/REDUCTASE FAMILY (AFU_ORTHOLOGUE AFUA_5G14000)"/>
    <property type="match status" value="1"/>
</dbReference>
<protein>
    <submittedName>
        <fullName evidence="1">SDR family NAD(P)-dependent oxidoreductase</fullName>
    </submittedName>
</protein>
<evidence type="ECO:0000313" key="1">
    <source>
        <dbReference type="EMBL" id="NJP01580.1"/>
    </source>
</evidence>
<dbReference type="InterPro" id="IPR003560">
    <property type="entry name" value="DHB_DH"/>
</dbReference>
<name>A0ABX0YE18_9PSED</name>
<dbReference type="Pfam" id="PF00106">
    <property type="entry name" value="adh_short"/>
    <property type="match status" value="1"/>
</dbReference>
<dbReference type="EMBL" id="JAAVJI010000006">
    <property type="protein sequence ID" value="NJP01580.1"/>
    <property type="molecule type" value="Genomic_DNA"/>
</dbReference>
<dbReference type="InterPro" id="IPR036291">
    <property type="entry name" value="NAD(P)-bd_dom_sf"/>
</dbReference>
<dbReference type="PANTHER" id="PTHR43431:SF1">
    <property type="entry name" value="OS08G0476300 PROTEIN"/>
    <property type="match status" value="1"/>
</dbReference>
<dbReference type="InterPro" id="IPR002347">
    <property type="entry name" value="SDR_fam"/>
</dbReference>
<gene>
    <name evidence="1" type="ORF">HBH25_12050</name>
</gene>
<dbReference type="SUPFAM" id="SSF51735">
    <property type="entry name" value="NAD(P)-binding Rossmann-fold domains"/>
    <property type="match status" value="1"/>
</dbReference>
<keyword evidence="2" id="KW-1185">Reference proteome</keyword>
<proteinExistence type="predicted"/>
<dbReference type="Gene3D" id="3.40.50.720">
    <property type="entry name" value="NAD(P)-binding Rossmann-like Domain"/>
    <property type="match status" value="1"/>
</dbReference>
<sequence>MKTFLSIGTGPGIGLATAERFAREGFRVILSSRDLNKTFELAQGLGKQGFTVATYQVDASDAGSINQLINSVNAKYGAIDVVHYNAANLRQAALADQPTDTFASDLAVNIAGAMVTAQSVMPGMAAHGSGSILLTGGGFGVTPNPDYLSLSLGKAGIRALALGLFESAKDQGVHVATVTVCAFVKPGSIEAHGVADAFWSLHAQDKDAWGAELTYAP</sequence>
<evidence type="ECO:0000313" key="2">
    <source>
        <dbReference type="Proteomes" id="UP000746535"/>
    </source>
</evidence>
<dbReference type="RefSeq" id="WP_168084158.1">
    <property type="nucleotide sequence ID" value="NZ_JAAVJI010000006.1"/>
</dbReference>
<reference evidence="1 2" key="1">
    <citation type="submission" date="2020-03" db="EMBL/GenBank/DDBJ databases">
        <authorList>
            <person name="Wang L."/>
            <person name="He N."/>
            <person name="Li Y."/>
            <person name="Fang Y."/>
            <person name="Zhang F."/>
        </authorList>
    </citation>
    <scope>NUCLEOTIDE SEQUENCE [LARGE SCALE GENOMIC DNA]</scope>
    <source>
        <strain evidence="2">hsmgli-8</strain>
    </source>
</reference>
<organism evidence="1 2">
    <name type="scientific">Pseudomonas quercus</name>
    <dbReference type="NCBI Taxonomy" id="2722792"/>
    <lineage>
        <taxon>Bacteria</taxon>
        <taxon>Pseudomonadati</taxon>
        <taxon>Pseudomonadota</taxon>
        <taxon>Gammaproteobacteria</taxon>
        <taxon>Pseudomonadales</taxon>
        <taxon>Pseudomonadaceae</taxon>
        <taxon>Pseudomonas</taxon>
    </lineage>
</organism>
<accession>A0ABX0YE18</accession>
<comment type="caution">
    <text evidence="1">The sequence shown here is derived from an EMBL/GenBank/DDBJ whole genome shotgun (WGS) entry which is preliminary data.</text>
</comment>